<dbReference type="Pfam" id="PF01047">
    <property type="entry name" value="MarR"/>
    <property type="match status" value="1"/>
</dbReference>
<dbReference type="InterPro" id="IPR036388">
    <property type="entry name" value="WH-like_DNA-bd_sf"/>
</dbReference>
<dbReference type="InterPro" id="IPR052526">
    <property type="entry name" value="HTH-type_Bedaq_tolerance"/>
</dbReference>
<dbReference type="InterPro" id="IPR011991">
    <property type="entry name" value="ArsR-like_HTH"/>
</dbReference>
<accession>A0A4Q0SXJ3</accession>
<sequence length="108" mass="11929">MDAQLLALVHDKPGLGVSDLADLEQMSRPAMSAHVKRLVEAKWVTRRKNKPEDDKRHMSLVITAEGAKILAATTKQRSDWLAGRLGLLSSQERASLENAIDSLSKLIE</sequence>
<dbReference type="EMBL" id="RDSM01000003">
    <property type="protein sequence ID" value="RXH54710.1"/>
    <property type="molecule type" value="Genomic_DNA"/>
</dbReference>
<keyword evidence="3" id="KW-1185">Reference proteome</keyword>
<dbReference type="CDD" id="cd00090">
    <property type="entry name" value="HTH_ARSR"/>
    <property type="match status" value="1"/>
</dbReference>
<reference evidence="2 3" key="1">
    <citation type="submission" date="2018-11" db="EMBL/GenBank/DDBJ databases">
        <authorList>
            <person name="Mardanov A.V."/>
            <person name="Ravin N.V."/>
            <person name="Dedysh S.N."/>
        </authorList>
    </citation>
    <scope>NUCLEOTIDE SEQUENCE [LARGE SCALE GENOMIC DNA]</scope>
    <source>
        <strain evidence="2 3">AF10</strain>
    </source>
</reference>
<dbReference type="RefSeq" id="WP_161571037.1">
    <property type="nucleotide sequence ID" value="NZ_RDSM01000003.1"/>
</dbReference>
<dbReference type="GO" id="GO:0003700">
    <property type="term" value="F:DNA-binding transcription factor activity"/>
    <property type="evidence" value="ECO:0007669"/>
    <property type="project" value="InterPro"/>
</dbReference>
<evidence type="ECO:0000259" key="1">
    <source>
        <dbReference type="PROSITE" id="PS50995"/>
    </source>
</evidence>
<comment type="caution">
    <text evidence="2">The sequence shown here is derived from an EMBL/GenBank/DDBJ whole genome shotgun (WGS) entry which is preliminary data.</text>
</comment>
<name>A0A4Q0SXJ3_9BACT</name>
<dbReference type="PANTHER" id="PTHR39515">
    <property type="entry name" value="CONSERVED PROTEIN"/>
    <property type="match status" value="1"/>
</dbReference>
<gene>
    <name evidence="2" type="ORF">GRAN_3814</name>
</gene>
<dbReference type="Gene3D" id="1.10.10.10">
    <property type="entry name" value="Winged helix-like DNA-binding domain superfamily/Winged helix DNA-binding domain"/>
    <property type="match status" value="1"/>
</dbReference>
<dbReference type="PANTHER" id="PTHR39515:SF2">
    <property type="entry name" value="HTH-TYPE TRANSCRIPTIONAL REGULATOR RV0880"/>
    <property type="match status" value="1"/>
</dbReference>
<evidence type="ECO:0000313" key="3">
    <source>
        <dbReference type="Proteomes" id="UP000289437"/>
    </source>
</evidence>
<dbReference type="AlphaFoldDB" id="A0A4Q0SXJ3"/>
<proteinExistence type="predicted"/>
<dbReference type="PROSITE" id="PS50995">
    <property type="entry name" value="HTH_MARR_2"/>
    <property type="match status" value="1"/>
</dbReference>
<dbReference type="OrthoDB" id="116751at2"/>
<feature type="domain" description="HTH marR-type" evidence="1">
    <location>
        <begin position="1"/>
        <end position="105"/>
    </location>
</feature>
<reference evidence="3" key="2">
    <citation type="submission" date="2019-02" db="EMBL/GenBank/DDBJ databases">
        <title>Granulicella sibirica sp. nov., a psychrotolerant acidobacterium isolated from an organic soil layer in forested tundra, West Siberia.</title>
        <authorList>
            <person name="Oshkin I.Y."/>
            <person name="Kulichevskaya I.S."/>
            <person name="Rijpstra W.I.C."/>
            <person name="Sinninghe Damste J.S."/>
            <person name="Rakitin A.L."/>
            <person name="Ravin N.V."/>
            <person name="Dedysh S.N."/>
        </authorList>
    </citation>
    <scope>NUCLEOTIDE SEQUENCE [LARGE SCALE GENOMIC DNA]</scope>
    <source>
        <strain evidence="3">AF10</strain>
    </source>
</reference>
<dbReference type="Proteomes" id="UP000289437">
    <property type="component" value="Unassembled WGS sequence"/>
</dbReference>
<organism evidence="2 3">
    <name type="scientific">Granulicella sibirica</name>
    <dbReference type="NCBI Taxonomy" id="2479048"/>
    <lineage>
        <taxon>Bacteria</taxon>
        <taxon>Pseudomonadati</taxon>
        <taxon>Acidobacteriota</taxon>
        <taxon>Terriglobia</taxon>
        <taxon>Terriglobales</taxon>
        <taxon>Acidobacteriaceae</taxon>
        <taxon>Granulicella</taxon>
    </lineage>
</organism>
<dbReference type="SMART" id="SM00347">
    <property type="entry name" value="HTH_MARR"/>
    <property type="match status" value="1"/>
</dbReference>
<dbReference type="InterPro" id="IPR000835">
    <property type="entry name" value="HTH_MarR-typ"/>
</dbReference>
<dbReference type="InterPro" id="IPR036390">
    <property type="entry name" value="WH_DNA-bd_sf"/>
</dbReference>
<evidence type="ECO:0000313" key="2">
    <source>
        <dbReference type="EMBL" id="RXH54710.1"/>
    </source>
</evidence>
<dbReference type="SUPFAM" id="SSF46785">
    <property type="entry name" value="Winged helix' DNA-binding domain"/>
    <property type="match status" value="1"/>
</dbReference>
<protein>
    <recommendedName>
        <fullName evidence="1">HTH marR-type domain-containing protein</fullName>
    </recommendedName>
</protein>